<evidence type="ECO:0000256" key="5">
    <source>
        <dbReference type="PROSITE-ProRule" id="PRU01240"/>
    </source>
</evidence>
<proteinExistence type="inferred from homology"/>
<evidence type="ECO:0000256" key="4">
    <source>
        <dbReference type="ARBA" id="ARBA00022825"/>
    </source>
</evidence>
<evidence type="ECO:0000256" key="3">
    <source>
        <dbReference type="ARBA" id="ARBA00022801"/>
    </source>
</evidence>
<dbReference type="PROSITE" id="PS00137">
    <property type="entry name" value="SUBTILASE_HIS"/>
    <property type="match status" value="1"/>
</dbReference>
<dbReference type="PANTHER" id="PTHR43806">
    <property type="entry name" value="PEPTIDASE S8"/>
    <property type="match status" value="1"/>
</dbReference>
<keyword evidence="10" id="KW-1185">Reference proteome</keyword>
<dbReference type="InterPro" id="IPR022398">
    <property type="entry name" value="Peptidase_S8_His-AS"/>
</dbReference>
<feature type="chain" id="PRO_5047173380" evidence="7">
    <location>
        <begin position="22"/>
        <end position="440"/>
    </location>
</feature>
<evidence type="ECO:0000256" key="6">
    <source>
        <dbReference type="SAM" id="MobiDB-lite"/>
    </source>
</evidence>
<evidence type="ECO:0000256" key="2">
    <source>
        <dbReference type="ARBA" id="ARBA00022670"/>
    </source>
</evidence>
<feature type="active site" description="Charge relay system" evidence="5">
    <location>
        <position position="107"/>
    </location>
</feature>
<dbReference type="PROSITE" id="PS00138">
    <property type="entry name" value="SUBTILASE_SER"/>
    <property type="match status" value="1"/>
</dbReference>
<comment type="caution">
    <text evidence="9">The sequence shown here is derived from an EMBL/GenBank/DDBJ whole genome shotgun (WGS) entry which is preliminary data.</text>
</comment>
<dbReference type="EMBL" id="JADQDK010000001">
    <property type="protein sequence ID" value="MBW0138103.1"/>
    <property type="molecule type" value="Genomic_DNA"/>
</dbReference>
<keyword evidence="7" id="KW-0732">Signal</keyword>
<dbReference type="InterPro" id="IPR050131">
    <property type="entry name" value="Peptidase_S8_subtilisin-like"/>
</dbReference>
<dbReference type="Pfam" id="PF00082">
    <property type="entry name" value="Peptidase_S8"/>
    <property type="match status" value="1"/>
</dbReference>
<dbReference type="PANTHER" id="PTHR43806:SF11">
    <property type="entry name" value="CEREVISIN-RELATED"/>
    <property type="match status" value="1"/>
</dbReference>
<feature type="domain" description="Peptidase S8/S53" evidence="8">
    <location>
        <begin position="98"/>
        <end position="368"/>
    </location>
</feature>
<dbReference type="Proteomes" id="UP000694287">
    <property type="component" value="Unassembled WGS sequence"/>
</dbReference>
<name>A0ABS6V1U4_9PSEU</name>
<evidence type="ECO:0000259" key="8">
    <source>
        <dbReference type="Pfam" id="PF00082"/>
    </source>
</evidence>
<organism evidence="9 10">
    <name type="scientific">Pseudonocardia abyssalis</name>
    <dbReference type="NCBI Taxonomy" id="2792008"/>
    <lineage>
        <taxon>Bacteria</taxon>
        <taxon>Bacillati</taxon>
        <taxon>Actinomycetota</taxon>
        <taxon>Actinomycetes</taxon>
        <taxon>Pseudonocardiales</taxon>
        <taxon>Pseudonocardiaceae</taxon>
        <taxon>Pseudonocardia</taxon>
    </lineage>
</organism>
<dbReference type="GO" id="GO:0006508">
    <property type="term" value="P:proteolysis"/>
    <property type="evidence" value="ECO:0007669"/>
    <property type="project" value="UniProtKB-KW"/>
</dbReference>
<accession>A0ABS6V1U4</accession>
<evidence type="ECO:0000256" key="1">
    <source>
        <dbReference type="ARBA" id="ARBA00011073"/>
    </source>
</evidence>
<evidence type="ECO:0000313" key="9">
    <source>
        <dbReference type="EMBL" id="MBW0138103.1"/>
    </source>
</evidence>
<comment type="similarity">
    <text evidence="1 5">Belongs to the peptidase S8 family.</text>
</comment>
<reference evidence="9 10" key="1">
    <citation type="submission" date="2020-11" db="EMBL/GenBank/DDBJ databases">
        <title>Pseudonocardia abyssalis sp. nov. and Pseudonocardia oceani sp. nov., description and phylogenomic analysis of two novel actinomycetes isolated from the deep Southern Ocean.</title>
        <authorList>
            <person name="Parra J."/>
        </authorList>
    </citation>
    <scope>NUCLEOTIDE SEQUENCE [LARGE SCALE GENOMIC DNA]</scope>
    <source>
        <strain evidence="9 10">KRD-168</strain>
    </source>
</reference>
<feature type="active site" description="Charge relay system" evidence="5">
    <location>
        <position position="321"/>
    </location>
</feature>
<feature type="region of interest" description="Disordered" evidence="6">
    <location>
        <begin position="35"/>
        <end position="85"/>
    </location>
</feature>
<evidence type="ECO:0000313" key="10">
    <source>
        <dbReference type="Proteomes" id="UP000694287"/>
    </source>
</evidence>
<keyword evidence="2 5" id="KW-0645">Protease</keyword>
<keyword evidence="4 5" id="KW-0720">Serine protease</keyword>
<protein>
    <submittedName>
        <fullName evidence="9">Type VII secretion-associated serine protease mycosin</fullName>
    </submittedName>
</protein>
<dbReference type="PROSITE" id="PS00136">
    <property type="entry name" value="SUBTILASE_ASP"/>
    <property type="match status" value="1"/>
</dbReference>
<keyword evidence="3 5" id="KW-0378">Hydrolase</keyword>
<dbReference type="InterPro" id="IPR023834">
    <property type="entry name" value="T7SS_pept_S8A_mycosin"/>
</dbReference>
<dbReference type="InterPro" id="IPR000209">
    <property type="entry name" value="Peptidase_S8/S53_dom"/>
</dbReference>
<feature type="compositionally biased region" description="Pro residues" evidence="6">
    <location>
        <begin position="68"/>
        <end position="84"/>
    </location>
</feature>
<dbReference type="PROSITE" id="PS51892">
    <property type="entry name" value="SUBTILASE"/>
    <property type="match status" value="1"/>
</dbReference>
<dbReference type="GO" id="GO:0008233">
    <property type="term" value="F:peptidase activity"/>
    <property type="evidence" value="ECO:0007669"/>
    <property type="project" value="UniProtKB-KW"/>
</dbReference>
<gene>
    <name evidence="9" type="primary">mycP</name>
    <name evidence="9" type="ORF">I4I81_28135</name>
</gene>
<sequence length="440" mass="42664">MAPAVLAVLLAVLPGPGPVGASALPAALAGASVPAPGDDLPAPPPVRVAPPAGDTPGPAPGLRSPRSCAPPPAGPSTVTDPPPSRRLQLAAAHRIATGAGVLIAVIDTGVAPHARLGDRLRGGGDYLTGGDGLDDCDGHGTAVAGLLAASPAGDDEVVGIAPGAEVLSIRQSSPSFSVPAADGRQRPAGDVATLAEAVVLAVRSGADVVNVSEAVCLPPEQAAVEGTELHAALRYAADADVVVVAAAGNTGVGLCAEPGVEQVALPGWYDEPVTVGATGPDDAAAPFTVAGPWVDIAGPGTGMRSLAVGGGVTADPVTGTSFSAPLVAGLAALVRERFPELSAAQVADRILATARRPAGGHDEALGLGVLDPLTALTAEPAVLRVPDASGEVPTAVLAGTAPGPGSADEPLPPVDLAAPAALLAAAAAVATRLRKRPPGR</sequence>
<feature type="signal peptide" evidence="7">
    <location>
        <begin position="1"/>
        <end position="21"/>
    </location>
</feature>
<feature type="active site" description="Charge relay system" evidence="5">
    <location>
        <position position="139"/>
    </location>
</feature>
<dbReference type="InterPro" id="IPR023827">
    <property type="entry name" value="Peptidase_S8_Asp-AS"/>
</dbReference>
<dbReference type="NCBIfam" id="TIGR03921">
    <property type="entry name" value="T7SS_mycosin"/>
    <property type="match status" value="1"/>
</dbReference>
<dbReference type="InterPro" id="IPR023828">
    <property type="entry name" value="Peptidase_S8_Ser-AS"/>
</dbReference>
<dbReference type="RefSeq" id="WP_218616451.1">
    <property type="nucleotide sequence ID" value="NZ_JADQDK010000001.1"/>
</dbReference>
<evidence type="ECO:0000256" key="7">
    <source>
        <dbReference type="SAM" id="SignalP"/>
    </source>
</evidence>